<dbReference type="HOGENOM" id="CLU_3223061_0_0_9"/>
<reference evidence="2" key="2">
    <citation type="submission" date="2011-02" db="EMBL/GenBank/DDBJ databases">
        <title>The complete genome of Syntrophobotulus glycolicus DSM 8271.</title>
        <authorList>
            <person name="Lucas S."/>
            <person name="Copeland A."/>
            <person name="Lapidus A."/>
            <person name="Bruce D."/>
            <person name="Goodwin L."/>
            <person name="Pitluck S."/>
            <person name="Kyrpides N."/>
            <person name="Mavromatis K."/>
            <person name="Pagani I."/>
            <person name="Ivanova N."/>
            <person name="Mikhailova N."/>
            <person name="Chertkov O."/>
            <person name="Held B."/>
            <person name="Detter J.C."/>
            <person name="Tapia R."/>
            <person name="Han C."/>
            <person name="Land M."/>
            <person name="Hauser L."/>
            <person name="Markowitz V."/>
            <person name="Cheng J.-F."/>
            <person name="Hugenholtz P."/>
            <person name="Woyke T."/>
            <person name="Wu D."/>
            <person name="Spring S."/>
            <person name="Schroeder M."/>
            <person name="Brambilla E."/>
            <person name="Klenk H.-P."/>
            <person name="Eisen J.A."/>
        </authorList>
    </citation>
    <scope>NUCLEOTIDE SEQUENCE [LARGE SCALE GENOMIC DNA]</scope>
    <source>
        <strain evidence="2">DSM 8271 / FlGlyR</strain>
    </source>
</reference>
<dbReference type="EMBL" id="CP002547">
    <property type="protein sequence ID" value="ADY56458.1"/>
    <property type="molecule type" value="Genomic_DNA"/>
</dbReference>
<evidence type="ECO:0000313" key="2">
    <source>
        <dbReference type="Proteomes" id="UP000007488"/>
    </source>
</evidence>
<dbReference type="Proteomes" id="UP000007488">
    <property type="component" value="Chromosome"/>
</dbReference>
<evidence type="ECO:0000313" key="1">
    <source>
        <dbReference type="EMBL" id="ADY56458.1"/>
    </source>
</evidence>
<sequence length="44" mass="5223">MIKAKRRSKSQFHSNYDQFRIHLLIGKDHISVSETLLRQPSDQL</sequence>
<keyword evidence="2" id="KW-1185">Reference proteome</keyword>
<dbReference type="KEGG" id="sgy:Sgly_2169"/>
<dbReference type="AlphaFoldDB" id="F0T2Q9"/>
<accession>F0T2Q9</accession>
<proteinExistence type="predicted"/>
<reference evidence="1 2" key="1">
    <citation type="journal article" date="2011" name="Stand. Genomic Sci.">
        <title>Complete genome sequence of Syntrophobotulus glycolicus type strain (FlGlyR).</title>
        <authorList>
            <person name="Han C."/>
            <person name="Mwirichia R."/>
            <person name="Chertkov O."/>
            <person name="Held B."/>
            <person name="Lapidus A."/>
            <person name="Nolan M."/>
            <person name="Lucas S."/>
            <person name="Hammon N."/>
            <person name="Deshpande S."/>
            <person name="Cheng J.F."/>
            <person name="Tapia R."/>
            <person name="Goodwin L."/>
            <person name="Pitluck S."/>
            <person name="Huntemann M."/>
            <person name="Liolios K."/>
            <person name="Ivanova N."/>
            <person name="Pagani I."/>
            <person name="Mavromatis K."/>
            <person name="Ovchinikova G."/>
            <person name="Pati A."/>
            <person name="Chen A."/>
            <person name="Palaniappan K."/>
            <person name="Land M."/>
            <person name="Hauser L."/>
            <person name="Brambilla E.M."/>
            <person name="Rohde M."/>
            <person name="Spring S."/>
            <person name="Sikorski J."/>
            <person name="Goker M."/>
            <person name="Woyke T."/>
            <person name="Bristow J."/>
            <person name="Eisen J.A."/>
            <person name="Markowitz V."/>
            <person name="Hugenholtz P."/>
            <person name="Kyrpides N.C."/>
            <person name="Klenk H.P."/>
            <person name="Detter J.C."/>
        </authorList>
    </citation>
    <scope>NUCLEOTIDE SEQUENCE [LARGE SCALE GENOMIC DNA]</scope>
    <source>
        <strain evidence="2">DSM 8271 / FlGlyR</strain>
    </source>
</reference>
<protein>
    <submittedName>
        <fullName evidence="1">Uncharacterized protein</fullName>
    </submittedName>
</protein>
<organism evidence="1 2">
    <name type="scientific">Syntrophobotulus glycolicus (strain DSM 8271 / FlGlyR)</name>
    <dbReference type="NCBI Taxonomy" id="645991"/>
    <lineage>
        <taxon>Bacteria</taxon>
        <taxon>Bacillati</taxon>
        <taxon>Bacillota</taxon>
        <taxon>Clostridia</taxon>
        <taxon>Eubacteriales</taxon>
        <taxon>Desulfitobacteriaceae</taxon>
        <taxon>Syntrophobotulus</taxon>
    </lineage>
</organism>
<gene>
    <name evidence="1" type="ordered locus">Sgly_2169</name>
</gene>
<name>F0T2Q9_SYNGF</name>